<proteinExistence type="predicted"/>
<keyword evidence="2" id="KW-1185">Reference proteome</keyword>
<comment type="caution">
    <text evidence="1">The sequence shown here is derived from an EMBL/GenBank/DDBJ whole genome shotgun (WGS) entry which is preliminary data.</text>
</comment>
<dbReference type="Proteomes" id="UP000053030">
    <property type="component" value="Unassembled WGS sequence"/>
</dbReference>
<dbReference type="RefSeq" id="WP_053952360.1">
    <property type="nucleotide sequence ID" value="NZ_FNCB01000001.1"/>
</dbReference>
<dbReference type="OrthoDB" id="6288344at2"/>
<organism evidence="1 2">
    <name type="scientific">Idiomarina zobellii</name>
    <dbReference type="NCBI Taxonomy" id="86103"/>
    <lineage>
        <taxon>Bacteria</taxon>
        <taxon>Pseudomonadati</taxon>
        <taxon>Pseudomonadota</taxon>
        <taxon>Gammaproteobacteria</taxon>
        <taxon>Alteromonadales</taxon>
        <taxon>Idiomarinaceae</taxon>
        <taxon>Idiomarina</taxon>
    </lineage>
</organism>
<sequence>MIHSSETKNQHFISRAELRLNSINPGASLKNQRVYSFEVTGREAFGYELSSDRGAKIDDSLSIHDLFSFDVVDRRLRLNFENIFTKYEGRIGSDTESLLSKIDKNNSDIKGEVLNLFVAKFLNFVRNPYSVEKLLNTFAVLRNFKPAQEPLKSQFEKLLAGNRPQQEYLCSQLGITHNQYVTWLGSLFMLLSEFREGEPNFMEETIRSLFENPDTAVFVMIYRYTNGTCIVSDRGHTIPVPDGKHMAFDFNLSSNAFIRYMFGDLESLTPKGVPQKIVDMYKAQKKEVKVFPFENDMNELEVYNQRTLYQCHSRVYSSARENHGL</sequence>
<reference evidence="1 2" key="1">
    <citation type="submission" date="2015-08" db="EMBL/GenBank/DDBJ databases">
        <title>Genome sequencing and assembly of the deep-sea bacterium Idiomarina zobellii.</title>
        <authorList>
            <person name="Mithoefer S.D."/>
            <person name="Rheaume B.A."/>
            <person name="MacLea K.S."/>
        </authorList>
    </citation>
    <scope>NUCLEOTIDE SEQUENCE [LARGE SCALE GENOMIC DNA]</scope>
    <source>
        <strain evidence="1 2">KMM 231</strain>
    </source>
</reference>
<name>A0A837NHL3_9GAMM</name>
<evidence type="ECO:0000313" key="2">
    <source>
        <dbReference type="Proteomes" id="UP000053030"/>
    </source>
</evidence>
<gene>
    <name evidence="1" type="ORF">AFK76_00540</name>
</gene>
<protein>
    <recommendedName>
        <fullName evidence="3">DUF4238 domain-containing protein</fullName>
    </recommendedName>
</protein>
<evidence type="ECO:0000313" key="1">
    <source>
        <dbReference type="EMBL" id="KPD24886.1"/>
    </source>
</evidence>
<evidence type="ECO:0008006" key="3">
    <source>
        <dbReference type="Google" id="ProtNLM"/>
    </source>
</evidence>
<accession>A0A837NHL3</accession>
<dbReference type="AlphaFoldDB" id="A0A837NHL3"/>
<dbReference type="EMBL" id="LHSG01000001">
    <property type="protein sequence ID" value="KPD24886.1"/>
    <property type="molecule type" value="Genomic_DNA"/>
</dbReference>